<dbReference type="AlphaFoldDB" id="A0ABC9FFH3"/>
<sequence length="293" mass="29946">MSLQLGRTDTAGEAAPPGSASRSPLTLFIMLCLVFAVMVHAEPLAAAAAAAADLYLQPDVVAGFVLSVAALVNLVILKLNFLLARRPAAAGPTTPPAPIASASRSPVALFMVLCLLMGAALHAEQLSAAAAAEYQIHPSVVVGFVLAASALFHLAILCIHKSLARHHQAEDEPKQLRRPRGRVPLLPFVILALVIPTAASAEKVLAADAADLPQEASVWALLALAVSFNIAIGSLYCFIIAGPPPPAPTGAEPLSWSKASGAIISFIVAATAVLVLYMLLASGGASGAIAARS</sequence>
<feature type="transmembrane region" description="Helical" evidence="2">
    <location>
        <begin position="64"/>
        <end position="84"/>
    </location>
</feature>
<accession>A0ABC9FFH3</accession>
<feature type="region of interest" description="Disordered" evidence="1">
    <location>
        <begin position="1"/>
        <end position="21"/>
    </location>
</feature>
<evidence type="ECO:0000256" key="1">
    <source>
        <dbReference type="SAM" id="MobiDB-lite"/>
    </source>
</evidence>
<keyword evidence="4" id="KW-1185">Reference proteome</keyword>
<gene>
    <name evidence="3" type="ORF">URODEC1_LOCUS105007</name>
</gene>
<evidence type="ECO:0000313" key="4">
    <source>
        <dbReference type="Proteomes" id="UP001497457"/>
    </source>
</evidence>
<protein>
    <submittedName>
        <fullName evidence="3">Uncharacterized protein</fullName>
    </submittedName>
</protein>
<feature type="transmembrane region" description="Helical" evidence="2">
    <location>
        <begin position="262"/>
        <end position="280"/>
    </location>
</feature>
<evidence type="ECO:0000256" key="2">
    <source>
        <dbReference type="SAM" id="Phobius"/>
    </source>
</evidence>
<feature type="transmembrane region" description="Helical" evidence="2">
    <location>
        <begin position="27"/>
        <end position="52"/>
    </location>
</feature>
<feature type="transmembrane region" description="Helical" evidence="2">
    <location>
        <begin position="181"/>
        <end position="199"/>
    </location>
</feature>
<dbReference type="EMBL" id="OZ075116">
    <property type="protein sequence ID" value="CAL5074084.1"/>
    <property type="molecule type" value="Genomic_DNA"/>
</dbReference>
<organism evidence="3 4">
    <name type="scientific">Urochloa decumbens</name>
    <dbReference type="NCBI Taxonomy" id="240449"/>
    <lineage>
        <taxon>Eukaryota</taxon>
        <taxon>Viridiplantae</taxon>
        <taxon>Streptophyta</taxon>
        <taxon>Embryophyta</taxon>
        <taxon>Tracheophyta</taxon>
        <taxon>Spermatophyta</taxon>
        <taxon>Magnoliopsida</taxon>
        <taxon>Liliopsida</taxon>
        <taxon>Poales</taxon>
        <taxon>Poaceae</taxon>
        <taxon>PACMAD clade</taxon>
        <taxon>Panicoideae</taxon>
        <taxon>Panicodae</taxon>
        <taxon>Paniceae</taxon>
        <taxon>Melinidinae</taxon>
        <taxon>Urochloa</taxon>
    </lineage>
</organism>
<reference evidence="3" key="1">
    <citation type="submission" date="2024-10" db="EMBL/GenBank/DDBJ databases">
        <authorList>
            <person name="Ryan C."/>
        </authorList>
    </citation>
    <scope>NUCLEOTIDE SEQUENCE [LARGE SCALE GENOMIC DNA]</scope>
</reference>
<proteinExistence type="predicted"/>
<evidence type="ECO:0000313" key="3">
    <source>
        <dbReference type="EMBL" id="CAL5074084.1"/>
    </source>
</evidence>
<feature type="transmembrane region" description="Helical" evidence="2">
    <location>
        <begin position="219"/>
        <end position="241"/>
    </location>
</feature>
<feature type="transmembrane region" description="Helical" evidence="2">
    <location>
        <begin position="135"/>
        <end position="160"/>
    </location>
</feature>
<keyword evidence="2" id="KW-1133">Transmembrane helix</keyword>
<keyword evidence="2" id="KW-0472">Membrane</keyword>
<feature type="transmembrane region" description="Helical" evidence="2">
    <location>
        <begin position="105"/>
        <end position="123"/>
    </location>
</feature>
<dbReference type="Proteomes" id="UP001497457">
    <property type="component" value="Chromosome 6rd"/>
</dbReference>
<name>A0ABC9FFH3_9POAL</name>
<keyword evidence="2" id="KW-0812">Transmembrane</keyword>